<reference evidence="1" key="1">
    <citation type="submission" date="2020-11" db="EMBL/GenBank/DDBJ databases">
        <authorList>
            <person name="Tran Van P."/>
        </authorList>
    </citation>
    <scope>NUCLEOTIDE SEQUENCE</scope>
</reference>
<name>A0A7R8WRD7_9CRUS</name>
<dbReference type="AlphaFoldDB" id="A0A7R8WRD7"/>
<dbReference type="EMBL" id="OB681158">
    <property type="protein sequence ID" value="CAD7236698.1"/>
    <property type="molecule type" value="Genomic_DNA"/>
</dbReference>
<protein>
    <submittedName>
        <fullName evidence="1">Uncharacterized protein</fullName>
    </submittedName>
</protein>
<evidence type="ECO:0000313" key="1">
    <source>
        <dbReference type="EMBL" id="CAD7236698.1"/>
    </source>
</evidence>
<gene>
    <name evidence="1" type="ORF">CTOB1V02_LOCUS14513</name>
</gene>
<accession>A0A7R8WRD7</accession>
<organism evidence="1">
    <name type="scientific">Cyprideis torosa</name>
    <dbReference type="NCBI Taxonomy" id="163714"/>
    <lineage>
        <taxon>Eukaryota</taxon>
        <taxon>Metazoa</taxon>
        <taxon>Ecdysozoa</taxon>
        <taxon>Arthropoda</taxon>
        <taxon>Crustacea</taxon>
        <taxon>Oligostraca</taxon>
        <taxon>Ostracoda</taxon>
        <taxon>Podocopa</taxon>
        <taxon>Podocopida</taxon>
        <taxon>Cytherocopina</taxon>
        <taxon>Cytheroidea</taxon>
        <taxon>Cytherideidae</taxon>
        <taxon>Cyprideis</taxon>
    </lineage>
</organism>
<proteinExistence type="predicted"/>
<sequence length="20" mass="2316">MRNEGRFQPLCLAVQVSPRN</sequence>